<evidence type="ECO:0000256" key="1">
    <source>
        <dbReference type="SAM" id="MobiDB-lite"/>
    </source>
</evidence>
<gene>
    <name evidence="2" type="ORF">E2C01_057015</name>
</gene>
<dbReference type="Proteomes" id="UP000324222">
    <property type="component" value="Unassembled WGS sequence"/>
</dbReference>
<name>A0A5B7H268_PORTR</name>
<feature type="region of interest" description="Disordered" evidence="1">
    <location>
        <begin position="62"/>
        <end position="88"/>
    </location>
</feature>
<comment type="caution">
    <text evidence="2">The sequence shown here is derived from an EMBL/GenBank/DDBJ whole genome shotgun (WGS) entry which is preliminary data.</text>
</comment>
<sequence>MGKCSQKLDPLTLFSLDPDSSARILLIFGVIEVLPNKGLGKGFLNKYVCIYLTKLFTPNRYSPDSLLENPIRDIERQEPTDCLQGHHS</sequence>
<keyword evidence="3" id="KW-1185">Reference proteome</keyword>
<dbReference type="AlphaFoldDB" id="A0A5B7H268"/>
<dbReference type="EMBL" id="VSRR010020223">
    <property type="protein sequence ID" value="MPC62924.1"/>
    <property type="molecule type" value="Genomic_DNA"/>
</dbReference>
<organism evidence="2 3">
    <name type="scientific">Portunus trituberculatus</name>
    <name type="common">Swimming crab</name>
    <name type="synonym">Neptunus trituberculatus</name>
    <dbReference type="NCBI Taxonomy" id="210409"/>
    <lineage>
        <taxon>Eukaryota</taxon>
        <taxon>Metazoa</taxon>
        <taxon>Ecdysozoa</taxon>
        <taxon>Arthropoda</taxon>
        <taxon>Crustacea</taxon>
        <taxon>Multicrustacea</taxon>
        <taxon>Malacostraca</taxon>
        <taxon>Eumalacostraca</taxon>
        <taxon>Eucarida</taxon>
        <taxon>Decapoda</taxon>
        <taxon>Pleocyemata</taxon>
        <taxon>Brachyura</taxon>
        <taxon>Eubrachyura</taxon>
        <taxon>Portunoidea</taxon>
        <taxon>Portunidae</taxon>
        <taxon>Portuninae</taxon>
        <taxon>Portunus</taxon>
    </lineage>
</organism>
<proteinExistence type="predicted"/>
<evidence type="ECO:0000313" key="3">
    <source>
        <dbReference type="Proteomes" id="UP000324222"/>
    </source>
</evidence>
<evidence type="ECO:0000313" key="2">
    <source>
        <dbReference type="EMBL" id="MPC62924.1"/>
    </source>
</evidence>
<feature type="compositionally biased region" description="Basic and acidic residues" evidence="1">
    <location>
        <begin position="70"/>
        <end position="79"/>
    </location>
</feature>
<accession>A0A5B7H268</accession>
<reference evidence="2 3" key="1">
    <citation type="submission" date="2019-05" db="EMBL/GenBank/DDBJ databases">
        <title>Another draft genome of Portunus trituberculatus and its Hox gene families provides insights of decapod evolution.</title>
        <authorList>
            <person name="Jeong J.-H."/>
            <person name="Song I."/>
            <person name="Kim S."/>
            <person name="Choi T."/>
            <person name="Kim D."/>
            <person name="Ryu S."/>
            <person name="Kim W."/>
        </authorList>
    </citation>
    <scope>NUCLEOTIDE SEQUENCE [LARGE SCALE GENOMIC DNA]</scope>
    <source>
        <tissue evidence="2">Muscle</tissue>
    </source>
</reference>
<protein>
    <submittedName>
        <fullName evidence="2">Uncharacterized protein</fullName>
    </submittedName>
</protein>